<evidence type="ECO:0000256" key="1">
    <source>
        <dbReference type="ARBA" id="ARBA00001946"/>
    </source>
</evidence>
<dbReference type="CDD" id="cd10803">
    <property type="entry name" value="YdjC_EF3048_like"/>
    <property type="match status" value="1"/>
</dbReference>
<dbReference type="InterPro" id="IPR006879">
    <property type="entry name" value="YdjC-like"/>
</dbReference>
<protein>
    <submittedName>
        <fullName evidence="6">Chitin disaccharide deacetylase</fullName>
    </submittedName>
</protein>
<dbReference type="SUPFAM" id="SSF88713">
    <property type="entry name" value="Glycoside hydrolase/deacetylase"/>
    <property type="match status" value="1"/>
</dbReference>
<evidence type="ECO:0000313" key="6">
    <source>
        <dbReference type="EMBL" id="PWU70128.1"/>
    </source>
</evidence>
<keyword evidence="5" id="KW-0119">Carbohydrate metabolism</keyword>
<dbReference type="InterPro" id="IPR022948">
    <property type="entry name" value="COD_ChbG_bac"/>
</dbReference>
<gene>
    <name evidence="6" type="ORF">DLJ74_03610</name>
</gene>
<name>A0A317L5H0_9BACI</name>
<dbReference type="GO" id="GO:0016811">
    <property type="term" value="F:hydrolase activity, acting on carbon-nitrogen (but not peptide) bonds, in linear amides"/>
    <property type="evidence" value="ECO:0007669"/>
    <property type="project" value="InterPro"/>
</dbReference>
<keyword evidence="2" id="KW-0479">Metal-binding</keyword>
<dbReference type="Proteomes" id="UP000245624">
    <property type="component" value="Unassembled WGS sequence"/>
</dbReference>
<keyword evidence="4" id="KW-0460">Magnesium</keyword>
<reference evidence="6 7" key="1">
    <citation type="submission" date="2018-05" db="EMBL/GenBank/DDBJ databases">
        <title>Genomic analysis of Gracilibacillus dipsosauri DD1 reveals novel features of a salt-tolerant amylase.</title>
        <authorList>
            <person name="Deutch C.E."/>
            <person name="Yang S."/>
        </authorList>
    </citation>
    <scope>NUCLEOTIDE SEQUENCE [LARGE SCALE GENOMIC DNA]</scope>
    <source>
        <strain evidence="6 7">DD1</strain>
    </source>
</reference>
<dbReference type="GO" id="GO:0046872">
    <property type="term" value="F:metal ion binding"/>
    <property type="evidence" value="ECO:0007669"/>
    <property type="project" value="UniProtKB-KW"/>
</dbReference>
<dbReference type="PANTHER" id="PTHR31609">
    <property type="entry name" value="YDJC DEACETYLASE FAMILY MEMBER"/>
    <property type="match status" value="1"/>
</dbReference>
<keyword evidence="3" id="KW-0378">Hydrolase</keyword>
<dbReference type="AlphaFoldDB" id="A0A317L5H0"/>
<dbReference type="GO" id="GO:0000272">
    <property type="term" value="P:polysaccharide catabolic process"/>
    <property type="evidence" value="ECO:0007669"/>
    <property type="project" value="InterPro"/>
</dbReference>
<proteinExistence type="predicted"/>
<dbReference type="Gene3D" id="3.20.20.370">
    <property type="entry name" value="Glycoside hydrolase/deacetylase"/>
    <property type="match status" value="1"/>
</dbReference>
<sequence length="232" mass="26101">MNILFNADDFGLTKGVTDGIVQAHLNGCISSTTLMMNGMATDYAVQLAKKVPSLDVGIHLVLTWGKPVHPDVPGLVDKDGSFKFTNRYQTEEPPNPEEVKKEWRAQLDAFLATGLPLHHIDSHHHVHGWEPLKQVILEIANEYKVPVRYVDSLQDHPEILLTDSLWLDFYGDGIYHELFGELEKTEGKSIEIMTHPGIMDEDLVSVSSYTKEREKELEILCSLESPGWANVL</sequence>
<evidence type="ECO:0000256" key="5">
    <source>
        <dbReference type="ARBA" id="ARBA00023277"/>
    </source>
</evidence>
<dbReference type="PANTHER" id="PTHR31609:SF1">
    <property type="entry name" value="CARBOHYDRATE DEACETYLASE"/>
    <property type="match status" value="1"/>
</dbReference>
<dbReference type="NCBIfam" id="NF002559">
    <property type="entry name" value="PRK02134.1"/>
    <property type="match status" value="1"/>
</dbReference>
<evidence type="ECO:0000313" key="7">
    <source>
        <dbReference type="Proteomes" id="UP000245624"/>
    </source>
</evidence>
<accession>A0A317L5H0</accession>
<dbReference type="InterPro" id="IPR011330">
    <property type="entry name" value="Glyco_hydro/deAcase_b/a-brl"/>
</dbReference>
<comment type="cofactor">
    <cofactor evidence="1">
        <name>Mg(2+)</name>
        <dbReference type="ChEBI" id="CHEBI:18420"/>
    </cofactor>
</comment>
<dbReference type="EMBL" id="QGTD01000004">
    <property type="protein sequence ID" value="PWU70128.1"/>
    <property type="molecule type" value="Genomic_DNA"/>
</dbReference>
<evidence type="ECO:0000256" key="2">
    <source>
        <dbReference type="ARBA" id="ARBA00022723"/>
    </source>
</evidence>
<dbReference type="OrthoDB" id="9774177at2"/>
<dbReference type="GO" id="GO:0019213">
    <property type="term" value="F:deacetylase activity"/>
    <property type="evidence" value="ECO:0007669"/>
    <property type="project" value="TreeGrafter"/>
</dbReference>
<organism evidence="6 7">
    <name type="scientific">Gracilibacillus dipsosauri</name>
    <dbReference type="NCBI Taxonomy" id="178340"/>
    <lineage>
        <taxon>Bacteria</taxon>
        <taxon>Bacillati</taxon>
        <taxon>Bacillota</taxon>
        <taxon>Bacilli</taxon>
        <taxon>Bacillales</taxon>
        <taxon>Bacillaceae</taxon>
        <taxon>Gracilibacillus</taxon>
    </lineage>
</organism>
<evidence type="ECO:0000256" key="3">
    <source>
        <dbReference type="ARBA" id="ARBA00022801"/>
    </source>
</evidence>
<comment type="caution">
    <text evidence="6">The sequence shown here is derived from an EMBL/GenBank/DDBJ whole genome shotgun (WGS) entry which is preliminary data.</text>
</comment>
<keyword evidence="7" id="KW-1185">Reference proteome</keyword>
<dbReference type="Pfam" id="PF04794">
    <property type="entry name" value="YdjC"/>
    <property type="match status" value="1"/>
</dbReference>
<evidence type="ECO:0000256" key="4">
    <source>
        <dbReference type="ARBA" id="ARBA00022842"/>
    </source>
</evidence>